<evidence type="ECO:0000256" key="7">
    <source>
        <dbReference type="RuleBase" id="RU003376"/>
    </source>
</evidence>
<accession>A0A2I2KPZ6</accession>
<evidence type="ECO:0000256" key="3">
    <source>
        <dbReference type="ARBA" id="ARBA00022692"/>
    </source>
</evidence>
<organism evidence="11 12">
    <name type="scientific">Frankia canadensis</name>
    <dbReference type="NCBI Taxonomy" id="1836972"/>
    <lineage>
        <taxon>Bacteria</taxon>
        <taxon>Bacillati</taxon>
        <taxon>Actinomycetota</taxon>
        <taxon>Actinomycetes</taxon>
        <taxon>Frankiales</taxon>
        <taxon>Frankiaceae</taxon>
        <taxon>Frankia</taxon>
    </lineage>
</organism>
<feature type="transmembrane region" description="Helical" evidence="9">
    <location>
        <begin position="73"/>
        <end position="91"/>
    </location>
</feature>
<gene>
    <name evidence="11" type="ORF">FRACA_20128</name>
</gene>
<feature type="transmembrane region" description="Helical" evidence="9">
    <location>
        <begin position="112"/>
        <end position="132"/>
    </location>
</feature>
<feature type="region of interest" description="Disordered" evidence="8">
    <location>
        <begin position="1"/>
        <end position="26"/>
    </location>
</feature>
<evidence type="ECO:0000256" key="9">
    <source>
        <dbReference type="SAM" id="Phobius"/>
    </source>
</evidence>
<proteinExistence type="inferred from homology"/>
<evidence type="ECO:0000256" key="1">
    <source>
        <dbReference type="ARBA" id="ARBA00004141"/>
    </source>
</evidence>
<dbReference type="Gene3D" id="1.20.120.80">
    <property type="entry name" value="Cytochrome c oxidase, subunit III, four-helix bundle"/>
    <property type="match status" value="1"/>
</dbReference>
<dbReference type="SUPFAM" id="SSF81452">
    <property type="entry name" value="Cytochrome c oxidase subunit III-like"/>
    <property type="match status" value="1"/>
</dbReference>
<dbReference type="EMBL" id="FZMO01000112">
    <property type="protein sequence ID" value="SNQ47732.1"/>
    <property type="molecule type" value="Genomic_DNA"/>
</dbReference>
<dbReference type="RefSeq" id="WP_101831512.1">
    <property type="nucleotide sequence ID" value="NZ_FZMO01000112.1"/>
</dbReference>
<name>A0A2I2KPZ6_9ACTN</name>
<evidence type="ECO:0000259" key="10">
    <source>
        <dbReference type="PROSITE" id="PS50253"/>
    </source>
</evidence>
<evidence type="ECO:0000256" key="2">
    <source>
        <dbReference type="ARBA" id="ARBA00010581"/>
    </source>
</evidence>
<dbReference type="Proteomes" id="UP000234331">
    <property type="component" value="Unassembled WGS sequence"/>
</dbReference>
<feature type="domain" description="Heme-copper oxidase subunit III family profile" evidence="10">
    <location>
        <begin position="1"/>
        <end position="214"/>
    </location>
</feature>
<evidence type="ECO:0000256" key="4">
    <source>
        <dbReference type="ARBA" id="ARBA00022989"/>
    </source>
</evidence>
<dbReference type="Pfam" id="PF00510">
    <property type="entry name" value="COX3"/>
    <property type="match status" value="1"/>
</dbReference>
<evidence type="ECO:0000313" key="11">
    <source>
        <dbReference type="EMBL" id="SNQ47732.1"/>
    </source>
</evidence>
<comment type="subcellular location">
    <subcellularLocation>
        <location evidence="7">Cell membrane</location>
        <topology evidence="7">Multi-pass membrane protein</topology>
    </subcellularLocation>
    <subcellularLocation>
        <location evidence="1">Membrane</location>
        <topology evidence="1">Multi-pass membrane protein</topology>
    </subcellularLocation>
</comment>
<keyword evidence="12" id="KW-1185">Reference proteome</keyword>
<evidence type="ECO:0000256" key="5">
    <source>
        <dbReference type="ARBA" id="ARBA00023136"/>
    </source>
</evidence>
<dbReference type="InterPro" id="IPR035973">
    <property type="entry name" value="Cyt_c_oxidase_su3-like_sf"/>
</dbReference>
<evidence type="ECO:0000313" key="12">
    <source>
        <dbReference type="Proteomes" id="UP000234331"/>
    </source>
</evidence>
<sequence length="214" mass="23062">MRAEGTTLDGRGRAATTAGAGRGRRSGHIPGEAGVWVLVLGDMMVFGVLFVLFSQARAADPDVFGASRETLSLPFGLLNTVLLLGSSYFVARAVRALRDRDLGGDGGGGRRPALFFLAALVCGLGFAVNKGLEYGDKLAHGITPATNDFYLYYYVLTGIHALHLTLGMCVLVVLVRYTWNPARKPKTAVVEGCASYWHLVDVLWIVLFPLLYLV</sequence>
<dbReference type="InterPro" id="IPR000298">
    <property type="entry name" value="Cyt_c_oxidase-like_su3"/>
</dbReference>
<reference evidence="11 12" key="1">
    <citation type="submission" date="2017-06" db="EMBL/GenBank/DDBJ databases">
        <authorList>
            <person name="Kim H.J."/>
            <person name="Triplett B.A."/>
        </authorList>
    </citation>
    <scope>NUCLEOTIDE SEQUENCE [LARGE SCALE GENOMIC DNA]</scope>
    <source>
        <strain evidence="11">FRACA_ARgP5</strain>
    </source>
</reference>
<comment type="similarity">
    <text evidence="2 7">Belongs to the cytochrome c oxidase subunit 3 family.</text>
</comment>
<evidence type="ECO:0000256" key="8">
    <source>
        <dbReference type="SAM" id="MobiDB-lite"/>
    </source>
</evidence>
<dbReference type="GO" id="GO:0004129">
    <property type="term" value="F:cytochrome-c oxidase activity"/>
    <property type="evidence" value="ECO:0007669"/>
    <property type="project" value="InterPro"/>
</dbReference>
<dbReference type="GO" id="GO:0005886">
    <property type="term" value="C:plasma membrane"/>
    <property type="evidence" value="ECO:0007669"/>
    <property type="project" value="UniProtKB-SubCell"/>
</dbReference>
<dbReference type="PANTHER" id="PTHR11403:SF6">
    <property type="entry name" value="NITRIC OXIDE REDUCTASE SUBUNIT E"/>
    <property type="match status" value="1"/>
</dbReference>
<dbReference type="PROSITE" id="PS50253">
    <property type="entry name" value="COX3"/>
    <property type="match status" value="1"/>
</dbReference>
<feature type="transmembrane region" description="Helical" evidence="9">
    <location>
        <begin position="33"/>
        <end position="53"/>
    </location>
</feature>
<dbReference type="AlphaFoldDB" id="A0A2I2KPZ6"/>
<feature type="transmembrane region" description="Helical" evidence="9">
    <location>
        <begin position="152"/>
        <end position="175"/>
    </location>
</feature>
<dbReference type="OrthoDB" id="9810850at2"/>
<dbReference type="GO" id="GO:0019646">
    <property type="term" value="P:aerobic electron transport chain"/>
    <property type="evidence" value="ECO:0007669"/>
    <property type="project" value="InterPro"/>
</dbReference>
<protein>
    <recommendedName>
        <fullName evidence="6">Cytochrome aa3 subunit 3</fullName>
    </recommendedName>
</protein>
<feature type="transmembrane region" description="Helical" evidence="9">
    <location>
        <begin position="196"/>
        <end position="213"/>
    </location>
</feature>
<evidence type="ECO:0000256" key="6">
    <source>
        <dbReference type="ARBA" id="ARBA00031400"/>
    </source>
</evidence>
<keyword evidence="3 7" id="KW-0812">Transmembrane</keyword>
<dbReference type="InterPro" id="IPR024791">
    <property type="entry name" value="Cyt_c/ubiquinol_Oxase_su3"/>
</dbReference>
<dbReference type="InterPro" id="IPR013833">
    <property type="entry name" value="Cyt_c_oxidase_su3_a-hlx"/>
</dbReference>
<keyword evidence="5 9" id="KW-0472">Membrane</keyword>
<dbReference type="PANTHER" id="PTHR11403">
    <property type="entry name" value="CYTOCHROME C OXIDASE SUBUNIT III"/>
    <property type="match status" value="1"/>
</dbReference>
<keyword evidence="4 9" id="KW-1133">Transmembrane helix</keyword>